<reference evidence="1 2" key="1">
    <citation type="submission" date="2016-12" db="EMBL/GenBank/DDBJ databases">
        <title>The genomes of Aspergillus section Nigri reveals drivers in fungal speciation.</title>
        <authorList>
            <consortium name="DOE Joint Genome Institute"/>
            <person name="Vesth T.C."/>
            <person name="Nybo J."/>
            <person name="Theobald S."/>
            <person name="Brandl J."/>
            <person name="Frisvad J.C."/>
            <person name="Nielsen K.F."/>
            <person name="Lyhne E.K."/>
            <person name="Kogle M.E."/>
            <person name="Kuo A."/>
            <person name="Riley R."/>
            <person name="Clum A."/>
            <person name="Nolan M."/>
            <person name="Lipzen A."/>
            <person name="Salamov A."/>
            <person name="Henrissat B."/>
            <person name="Wiebenga A."/>
            <person name="De Vries R.P."/>
            <person name="Grigoriev I.V."/>
            <person name="Mortensen U.H."/>
            <person name="Andersen M.R."/>
            <person name="Baker S.E."/>
        </authorList>
    </citation>
    <scope>NUCLEOTIDE SEQUENCE [LARGE SCALE GENOMIC DNA]</scope>
    <source>
        <strain evidence="1 2">CBS 117.55</strain>
    </source>
</reference>
<evidence type="ECO:0000313" key="1">
    <source>
        <dbReference type="EMBL" id="PWY79625.1"/>
    </source>
</evidence>
<dbReference type="OrthoDB" id="5580261at2759"/>
<keyword evidence="2" id="KW-1185">Reference proteome</keyword>
<proteinExistence type="predicted"/>
<sequence>KISLEKVRLRLSRLNDSLPPLLRKYTTPLLEAPSAHIMSFVLLHELTAIVPMLGLWADFHYNGRLPDLTSNASFQEKTQKLGNYLRKKGWVEDADVDSANSAGVVGGDNEGKGVRLILEVAAAYTIVKALMPLRVVVSVWATPWFARTVLVPT</sequence>
<dbReference type="AlphaFoldDB" id="A0A317W0V3"/>
<dbReference type="InterPro" id="IPR018811">
    <property type="entry name" value="MRX11"/>
</dbReference>
<dbReference type="PANTHER" id="PTHR28002">
    <property type="entry name" value="MIOREX COMPLEX COMPONENT 11"/>
    <property type="match status" value="1"/>
</dbReference>
<dbReference type="EMBL" id="MSFL01000015">
    <property type="protein sequence ID" value="PWY79625.1"/>
    <property type="molecule type" value="Genomic_DNA"/>
</dbReference>
<dbReference type="RefSeq" id="XP_025398648.1">
    <property type="nucleotide sequence ID" value="XM_025538836.1"/>
</dbReference>
<dbReference type="GeneID" id="37061073"/>
<dbReference type="GO" id="GO:0005739">
    <property type="term" value="C:mitochondrion"/>
    <property type="evidence" value="ECO:0007669"/>
    <property type="project" value="TreeGrafter"/>
</dbReference>
<dbReference type="VEuPathDB" id="FungiDB:BO70DRAFT_254765"/>
<organism evidence="1 2">
    <name type="scientific">Aspergillus heteromorphus CBS 117.55</name>
    <dbReference type="NCBI Taxonomy" id="1448321"/>
    <lineage>
        <taxon>Eukaryota</taxon>
        <taxon>Fungi</taxon>
        <taxon>Dikarya</taxon>
        <taxon>Ascomycota</taxon>
        <taxon>Pezizomycotina</taxon>
        <taxon>Eurotiomycetes</taxon>
        <taxon>Eurotiomycetidae</taxon>
        <taxon>Eurotiales</taxon>
        <taxon>Aspergillaceae</taxon>
        <taxon>Aspergillus</taxon>
        <taxon>Aspergillus subgen. Circumdati</taxon>
    </lineage>
</organism>
<protein>
    <submittedName>
        <fullName evidence="1">Uncharacterized protein</fullName>
    </submittedName>
</protein>
<gene>
    <name evidence="1" type="ORF">BO70DRAFT_254765</name>
</gene>
<dbReference type="Pfam" id="PF10306">
    <property type="entry name" value="FLILHELTA"/>
    <property type="match status" value="1"/>
</dbReference>
<evidence type="ECO:0000313" key="2">
    <source>
        <dbReference type="Proteomes" id="UP000247233"/>
    </source>
</evidence>
<dbReference type="STRING" id="1448321.A0A317W0V3"/>
<name>A0A317W0V3_9EURO</name>
<dbReference type="Proteomes" id="UP000247233">
    <property type="component" value="Unassembled WGS sequence"/>
</dbReference>
<feature type="non-terminal residue" evidence="1">
    <location>
        <position position="153"/>
    </location>
</feature>
<feature type="non-terminal residue" evidence="1">
    <location>
        <position position="1"/>
    </location>
</feature>
<comment type="caution">
    <text evidence="1">The sequence shown here is derived from an EMBL/GenBank/DDBJ whole genome shotgun (WGS) entry which is preliminary data.</text>
</comment>
<accession>A0A317W0V3</accession>
<dbReference type="PANTHER" id="PTHR28002:SF1">
    <property type="entry name" value="MIOREX COMPLEX COMPONENT 11"/>
    <property type="match status" value="1"/>
</dbReference>